<accession>A0A095C9Q8</accession>
<dbReference type="AlphaFoldDB" id="A0A095C9Q8"/>
<feature type="transmembrane region" description="Helical" evidence="2">
    <location>
        <begin position="982"/>
        <end position="998"/>
    </location>
</feature>
<feature type="transmembrane region" description="Helical" evidence="2">
    <location>
        <begin position="908"/>
        <end position="929"/>
    </location>
</feature>
<feature type="transmembrane region" description="Helical" evidence="2">
    <location>
        <begin position="876"/>
        <end position="896"/>
    </location>
</feature>
<reference evidence="3 4" key="2">
    <citation type="journal article" date="2018" name="Proc. Natl. Acad. Sci.">
        <title>RNAi is a critical determinant of centromere evolution in closely related fungi.</title>
        <authorList>
            <person name="Yadav V."/>
            <person name="Sun S."/>
            <person name="Billmyre R.B."/>
            <person name="Thimmappa B.C."/>
            <person name="Shea T."/>
            <person name="Lintner R."/>
            <person name="Bakkeren G."/>
            <person name="Cuomo C.A."/>
            <person name="Heitman J."/>
            <person name="Sanyal K."/>
        </authorList>
    </citation>
    <scope>NUCLEOTIDE SEQUENCE [LARGE SCALE GENOMIC DNA]</scope>
    <source>
        <strain evidence="3 4">R265</strain>
    </source>
</reference>
<dbReference type="VEuPathDB" id="FungiDB:CNBG_3010"/>
<feature type="compositionally biased region" description="Basic and acidic residues" evidence="1">
    <location>
        <begin position="214"/>
        <end position="260"/>
    </location>
</feature>
<dbReference type="HOGENOM" id="CLU_284272_0_0_1"/>
<feature type="compositionally biased region" description="Basic and acidic residues" evidence="1">
    <location>
        <begin position="269"/>
        <end position="281"/>
    </location>
</feature>
<dbReference type="GeneID" id="88179322"/>
<organism evidence="3 4">
    <name type="scientific">Cryptococcus deuterogattii (strain R265)</name>
    <name type="common">Cryptococcus gattii VGII (strain R265)</name>
    <dbReference type="NCBI Taxonomy" id="294750"/>
    <lineage>
        <taxon>Eukaryota</taxon>
        <taxon>Fungi</taxon>
        <taxon>Dikarya</taxon>
        <taxon>Basidiomycota</taxon>
        <taxon>Agaricomycotina</taxon>
        <taxon>Tremellomycetes</taxon>
        <taxon>Tremellales</taxon>
        <taxon>Cryptococcaceae</taxon>
        <taxon>Cryptococcus</taxon>
        <taxon>Cryptococcus gattii species complex</taxon>
    </lineage>
</organism>
<sequence>MEQYPIYEGAPSDYLPPEYINPLHMSAQEYFSSEEDPSTASYGIRMDYAHPEDYQATPLPVYESVPQGHEAEDALDPINIEDHWIDLDIDDEGDVWFEEPWIPSSSLAVPNLSDSPVSPVSQDGNQRVVIAPSINWYPPPSDLWQHYCDLHQSECLHQRTPVETNSTERSNTTLEDDLTQGTGLKHIDWSGVGLVFSLLLIILFALHANWAGDGEKEDMKKEKGSSGSRSDSKDRKASSKTEGEMKKDKKESRGDEGKGKKEAKKKRGNEKDNDKDEKKSSSESSSKGSAAKGNDDMEISKNKGHGENKKDRSSNSSEKPNNDDKKSSKKSDKDGNRKKSDSKRDDKARRGEKEEDKEKFSASGDMKGGKKGDKKGDKKSIDGEKKEEKRKEDEKKTSGREKKGDKKLNEAEKKHDKEAAGNKKEDKKVTGEKKDEKKATATNGKKDDKRSAESEKKDNRKAGGTEKKDDKKTAGGDPKNDKKAAGEKKKDDKKTGEDKTLEEKEEKKATGGESNKDNKKIGEKKDDKKVAEGDKKNGKSLSGGKQRYSGDKKDGDKKADDKKTDKIKGEKKDDQKDEEKKPRDKGSDKKQGDEKDRKEGDKKLIDKEERDRNPEGKKKMAEKSAENKKNDGKREKKEKEYAEEKNGDKKDDKKNLKKPGDGKLKDEKKKEEDKKRKGIKNEVKKDKSEKKDDPKKDGKGSLTSMSGKTEDEKNGPRSWFSPHIFICLLLLIPVLARAGRSRMPIIYGSAAKRPAIPTGSGLGDIFALPVMAASKGLKRATTSPRASSSGSHWIVNEQPESKAQIYINNVNSQGTGNPINIREPSNEPTIEVTDEKPSSAAEPLLSRPHSPSVLVEEIVWEPLSFRFTGPANPDRLWNLFFAFSSVALPLILDGVMDYPEPRYSQPSFLAPAIQLILLGTLFLICTAIADWRFGWSRTITPIVEVSMSGAQSGLTPLIVGVIETGESLIWSLEDVIFGDGRVLLGMGLAALGVVFFSQRQPSLDVPKTDYASNTVQGVYFLAALLTGMLVWNA</sequence>
<feature type="transmembrane region" description="Helical" evidence="2">
    <location>
        <begin position="719"/>
        <end position="736"/>
    </location>
</feature>
<feature type="transmembrane region" description="Helical" evidence="2">
    <location>
        <begin position="1010"/>
        <end position="1031"/>
    </location>
</feature>
<feature type="transmembrane region" description="Helical" evidence="2">
    <location>
        <begin position="941"/>
        <end position="962"/>
    </location>
</feature>
<proteinExistence type="predicted"/>
<keyword evidence="4" id="KW-1185">Reference proteome</keyword>
<protein>
    <submittedName>
        <fullName evidence="3">Uncharacterized protein</fullName>
    </submittedName>
</protein>
<dbReference type="KEGG" id="cdeu:CNBG_3010"/>
<feature type="region of interest" description="Disordered" evidence="1">
    <location>
        <begin position="816"/>
        <end position="845"/>
    </location>
</feature>
<name>A0A095C9Q8_CRYD2</name>
<feature type="compositionally biased region" description="Basic and acidic residues" evidence="1">
    <location>
        <begin position="367"/>
        <end position="537"/>
    </location>
</feature>
<feature type="transmembrane region" description="Helical" evidence="2">
    <location>
        <begin position="189"/>
        <end position="210"/>
    </location>
</feature>
<dbReference type="OMA" id="GESNHEP"/>
<feature type="compositionally biased region" description="Basic and acidic residues" evidence="1">
    <location>
        <begin position="293"/>
        <end position="313"/>
    </location>
</feature>
<dbReference type="OrthoDB" id="2565355at2759"/>
<keyword evidence="2" id="KW-1133">Transmembrane helix</keyword>
<evidence type="ECO:0000256" key="1">
    <source>
        <dbReference type="SAM" id="MobiDB-lite"/>
    </source>
</evidence>
<feature type="compositionally biased region" description="Low complexity" evidence="1">
    <location>
        <begin position="282"/>
        <end position="292"/>
    </location>
</feature>
<evidence type="ECO:0000313" key="3">
    <source>
        <dbReference type="EMBL" id="KGB77172.1"/>
    </source>
</evidence>
<dbReference type="EMBL" id="CP025759">
    <property type="protein sequence ID" value="KGB77172.1"/>
    <property type="molecule type" value="Genomic_DNA"/>
</dbReference>
<feature type="region of interest" description="Disordered" evidence="1">
    <location>
        <begin position="214"/>
        <end position="716"/>
    </location>
</feature>
<gene>
    <name evidence="3" type="ORF">CNBG_3010</name>
</gene>
<feature type="compositionally biased region" description="Basic and acidic residues" evidence="1">
    <location>
        <begin position="548"/>
        <end position="699"/>
    </location>
</feature>
<keyword evidence="2" id="KW-0472">Membrane</keyword>
<feature type="compositionally biased region" description="Basic and acidic residues" evidence="1">
    <location>
        <begin position="320"/>
        <end position="360"/>
    </location>
</feature>
<dbReference type="Proteomes" id="UP000029445">
    <property type="component" value="Chromosome 1"/>
</dbReference>
<keyword evidence="2" id="KW-0812">Transmembrane</keyword>
<evidence type="ECO:0000256" key="2">
    <source>
        <dbReference type="SAM" id="Phobius"/>
    </source>
</evidence>
<dbReference type="RefSeq" id="XP_062883003.1">
    <property type="nucleotide sequence ID" value="XM_063027048.1"/>
</dbReference>
<reference evidence="3 4" key="1">
    <citation type="journal article" date="2011" name="MBio">
        <title>Genome variation in Cryptococcus gattii, an emerging pathogen of immunocompetent hosts.</title>
        <authorList>
            <person name="D'Souza C.A."/>
            <person name="Kronstad J.W."/>
            <person name="Taylor G."/>
            <person name="Warren R."/>
            <person name="Yuen M."/>
            <person name="Hu G."/>
            <person name="Jung W.H."/>
            <person name="Sham A."/>
            <person name="Kidd S.E."/>
            <person name="Tangen K."/>
            <person name="Lee N."/>
            <person name="Zeilmaker T."/>
            <person name="Sawkins J."/>
            <person name="McVicker G."/>
            <person name="Shah S."/>
            <person name="Gnerre S."/>
            <person name="Griggs A."/>
            <person name="Zeng Q."/>
            <person name="Bartlett K."/>
            <person name="Li W."/>
            <person name="Wang X."/>
            <person name="Heitman J."/>
            <person name="Stajich J.E."/>
            <person name="Fraser J.A."/>
            <person name="Meyer W."/>
            <person name="Carter D."/>
            <person name="Schein J."/>
            <person name="Krzywinski M."/>
            <person name="Kwon-Chung K.J."/>
            <person name="Varma A."/>
            <person name="Wang J."/>
            <person name="Brunham R."/>
            <person name="Fyfe M."/>
            <person name="Ouellette B.F."/>
            <person name="Siddiqui A."/>
            <person name="Marra M."/>
            <person name="Jones S."/>
            <person name="Holt R."/>
            <person name="Birren B.W."/>
            <person name="Galagan J.E."/>
            <person name="Cuomo C.A."/>
        </authorList>
    </citation>
    <scope>NUCLEOTIDE SEQUENCE [LARGE SCALE GENOMIC DNA]</scope>
    <source>
        <strain evidence="3 4">R265</strain>
    </source>
</reference>
<evidence type="ECO:0000313" key="4">
    <source>
        <dbReference type="Proteomes" id="UP000029445"/>
    </source>
</evidence>